<dbReference type="EMBL" id="JH795856">
    <property type="protein sequence ID" value="EJU05241.1"/>
    <property type="molecule type" value="Genomic_DNA"/>
</dbReference>
<gene>
    <name evidence="1" type="ORF">DACRYDRAFT_19815</name>
</gene>
<dbReference type="RefSeq" id="XP_040632135.1">
    <property type="nucleotide sequence ID" value="XM_040771668.1"/>
</dbReference>
<keyword evidence="2" id="KW-1185">Reference proteome</keyword>
<reference evidence="1 2" key="1">
    <citation type="journal article" date="2012" name="Science">
        <title>The Paleozoic origin of enzymatic lignin decomposition reconstructed from 31 fungal genomes.</title>
        <authorList>
            <person name="Floudas D."/>
            <person name="Binder M."/>
            <person name="Riley R."/>
            <person name="Barry K."/>
            <person name="Blanchette R.A."/>
            <person name="Henrissat B."/>
            <person name="Martinez A.T."/>
            <person name="Otillar R."/>
            <person name="Spatafora J.W."/>
            <person name="Yadav J.S."/>
            <person name="Aerts A."/>
            <person name="Benoit I."/>
            <person name="Boyd A."/>
            <person name="Carlson A."/>
            <person name="Copeland A."/>
            <person name="Coutinho P.M."/>
            <person name="de Vries R.P."/>
            <person name="Ferreira P."/>
            <person name="Findley K."/>
            <person name="Foster B."/>
            <person name="Gaskell J."/>
            <person name="Glotzer D."/>
            <person name="Gorecki P."/>
            <person name="Heitman J."/>
            <person name="Hesse C."/>
            <person name="Hori C."/>
            <person name="Igarashi K."/>
            <person name="Jurgens J.A."/>
            <person name="Kallen N."/>
            <person name="Kersten P."/>
            <person name="Kohler A."/>
            <person name="Kuees U."/>
            <person name="Kumar T.K.A."/>
            <person name="Kuo A."/>
            <person name="LaButti K."/>
            <person name="Larrondo L.F."/>
            <person name="Lindquist E."/>
            <person name="Ling A."/>
            <person name="Lombard V."/>
            <person name="Lucas S."/>
            <person name="Lundell T."/>
            <person name="Martin R."/>
            <person name="McLaughlin D.J."/>
            <person name="Morgenstern I."/>
            <person name="Morin E."/>
            <person name="Murat C."/>
            <person name="Nagy L.G."/>
            <person name="Nolan M."/>
            <person name="Ohm R.A."/>
            <person name="Patyshakuliyeva A."/>
            <person name="Rokas A."/>
            <person name="Ruiz-Duenas F.J."/>
            <person name="Sabat G."/>
            <person name="Salamov A."/>
            <person name="Samejima M."/>
            <person name="Schmutz J."/>
            <person name="Slot J.C."/>
            <person name="St John F."/>
            <person name="Stenlid J."/>
            <person name="Sun H."/>
            <person name="Sun S."/>
            <person name="Syed K."/>
            <person name="Tsang A."/>
            <person name="Wiebenga A."/>
            <person name="Young D."/>
            <person name="Pisabarro A."/>
            <person name="Eastwood D.C."/>
            <person name="Martin F."/>
            <person name="Cullen D."/>
            <person name="Grigoriev I.V."/>
            <person name="Hibbett D.S."/>
        </authorList>
    </citation>
    <scope>NUCLEOTIDE SEQUENCE [LARGE SCALE GENOMIC DNA]</scope>
    <source>
        <strain evidence="1 2">DJM-731 SS1</strain>
    </source>
</reference>
<proteinExistence type="predicted"/>
<dbReference type="Proteomes" id="UP000030653">
    <property type="component" value="Unassembled WGS sequence"/>
</dbReference>
<protein>
    <submittedName>
        <fullName evidence="1">Uncharacterized protein</fullName>
    </submittedName>
</protein>
<organism evidence="1 2">
    <name type="scientific">Dacryopinax primogenitus (strain DJM 731)</name>
    <name type="common">Brown rot fungus</name>
    <dbReference type="NCBI Taxonomy" id="1858805"/>
    <lineage>
        <taxon>Eukaryota</taxon>
        <taxon>Fungi</taxon>
        <taxon>Dikarya</taxon>
        <taxon>Basidiomycota</taxon>
        <taxon>Agaricomycotina</taxon>
        <taxon>Dacrymycetes</taxon>
        <taxon>Dacrymycetales</taxon>
        <taxon>Dacrymycetaceae</taxon>
        <taxon>Dacryopinax</taxon>
    </lineage>
</organism>
<dbReference type="GeneID" id="63686730"/>
<evidence type="ECO:0000313" key="2">
    <source>
        <dbReference type="Proteomes" id="UP000030653"/>
    </source>
</evidence>
<sequence length="116" mass="12656">MATTTKAEVQLPTNPQHEALYASAIETGVVPPPVLEAEAISEAEAHDPAIRPSSDDYEDRHVRLCGTKRTLTIKHWIMFHPTLVVPVDSITWIHPASLVVKGLGVTCWGLAAHRMG</sequence>
<dbReference type="AlphaFoldDB" id="M5G4R1"/>
<evidence type="ECO:0000313" key="1">
    <source>
        <dbReference type="EMBL" id="EJU05241.1"/>
    </source>
</evidence>
<dbReference type="HOGENOM" id="CLU_2096791_0_0_1"/>
<accession>M5G4R1</accession>
<name>M5G4R1_DACPD</name>